<evidence type="ECO:0000313" key="4">
    <source>
        <dbReference type="Proteomes" id="UP000838748"/>
    </source>
</evidence>
<dbReference type="PANTHER" id="PTHR38037">
    <property type="entry name" value="ZN_PROTEASE DOMAIN-CONTAINING PROTEIN"/>
    <property type="match status" value="1"/>
</dbReference>
<reference evidence="3" key="1">
    <citation type="submission" date="2021-11" db="EMBL/GenBank/DDBJ databases">
        <authorList>
            <person name="Rodrigo-Torres L."/>
            <person name="Arahal R. D."/>
            <person name="Lucena T."/>
        </authorList>
    </citation>
    <scope>NUCLEOTIDE SEQUENCE</scope>
    <source>
        <strain evidence="3">CECT 7928</strain>
    </source>
</reference>
<organism evidence="3 4">
    <name type="scientific">Vibrio marisflavi CECT 7928</name>
    <dbReference type="NCBI Taxonomy" id="634439"/>
    <lineage>
        <taxon>Bacteria</taxon>
        <taxon>Pseudomonadati</taxon>
        <taxon>Pseudomonadota</taxon>
        <taxon>Gammaproteobacteria</taxon>
        <taxon>Vibrionales</taxon>
        <taxon>Vibrionaceae</taxon>
        <taxon>Vibrio</taxon>
    </lineage>
</organism>
<evidence type="ECO:0000256" key="1">
    <source>
        <dbReference type="SAM" id="SignalP"/>
    </source>
</evidence>
<evidence type="ECO:0000259" key="2">
    <source>
        <dbReference type="Pfam" id="PF05618"/>
    </source>
</evidence>
<feature type="domain" description="Retropepsin-like aspartic endopeptidase" evidence="2">
    <location>
        <begin position="107"/>
        <end position="209"/>
    </location>
</feature>
<feature type="signal peptide" evidence="1">
    <location>
        <begin position="1"/>
        <end position="22"/>
    </location>
</feature>
<dbReference type="EMBL" id="CAKLDM010000002">
    <property type="protein sequence ID" value="CAH0541843.1"/>
    <property type="molecule type" value="Genomic_DNA"/>
</dbReference>
<dbReference type="Proteomes" id="UP000838748">
    <property type="component" value="Unassembled WGS sequence"/>
</dbReference>
<dbReference type="InterPro" id="IPR008503">
    <property type="entry name" value="Asp_endopeptidase"/>
</dbReference>
<sequence>MKKIALVAFAIAISVGVSMSFALDSYSVREPAYTLDKKLVLGEEENVYFSSVKGLEKVPFIAKIDTGADSTSIDARDIHIRTINHKLAHLKDQALLAAILNLSKRHTADWLDKKSNATFVSFMLVNPYTGEKTKVERPLVKVSQIRSRSSDEPILRPLVTMPLTIAGKTFDTVVNLTNRSHFSAQVLIGRTLLAGKAWVFGGYKYLQEQPNAIIAGRKETISIEGIAVKSEFSFKYNFSRLYADDIKVDKQRQLATFEVEGTNDKSKTLTLPIARMLKVSGKMKPLVYLPVNLDKSTKQYWLAYLDDSPKGESSLRIGNNTISRYLLIEPEQKNLFKKDLITYRQWKQANEALAISPFEQLSVEGIRIATTVSSRIVTPLLRVDEMSYLGSGKSEKVTYTLKNESGERVTKTKPVLRWLTIGKHRRPVVTDKLTILGSTQSVDFALQTLSKDKEYSYLTIGRKFNNHPVLVNPRVDQLLTEHPLFRAGHIEKVQVAGMTFSAKLDTGADISSISAENIHLFKENGKQMVRFLYQDKQDNGKVFTLPVVDMVKIKAKKGEKANQRPVVEMKVKLGNLEETIRVNLQDRSRFDYSMILGQNFLKYGVLVGSDKNYRLGK</sequence>
<feature type="domain" description="Retropepsin-like aspartic endopeptidase" evidence="2">
    <location>
        <begin position="488"/>
        <end position="612"/>
    </location>
</feature>
<name>A0ABM9A8W8_9VIBR</name>
<keyword evidence="1" id="KW-0732">Signal</keyword>
<dbReference type="SUPFAM" id="SSF50630">
    <property type="entry name" value="Acid proteases"/>
    <property type="match status" value="4"/>
</dbReference>
<keyword evidence="4" id="KW-1185">Reference proteome</keyword>
<accession>A0ABM9A8W8</accession>
<dbReference type="Pfam" id="PF05618">
    <property type="entry name" value="Zn_protease"/>
    <property type="match status" value="2"/>
</dbReference>
<protein>
    <recommendedName>
        <fullName evidence="2">Retropepsin-like aspartic endopeptidase domain-containing protein</fullName>
    </recommendedName>
</protein>
<dbReference type="PANTHER" id="PTHR38037:SF2">
    <property type="entry name" value="ATP-DEPENDENT ZINC PROTEASE DOMAIN-CONTAINING PROTEIN-RELATED"/>
    <property type="match status" value="1"/>
</dbReference>
<feature type="chain" id="PRO_5046492527" description="Retropepsin-like aspartic endopeptidase domain-containing protein" evidence="1">
    <location>
        <begin position="23"/>
        <end position="617"/>
    </location>
</feature>
<dbReference type="RefSeq" id="WP_237363317.1">
    <property type="nucleotide sequence ID" value="NZ_CAKLDM010000002.1"/>
</dbReference>
<dbReference type="InterPro" id="IPR021109">
    <property type="entry name" value="Peptidase_aspartic_dom_sf"/>
</dbReference>
<gene>
    <name evidence="3" type="ORF">VMF7928_03877</name>
</gene>
<comment type="caution">
    <text evidence="3">The sequence shown here is derived from an EMBL/GenBank/DDBJ whole genome shotgun (WGS) entry which is preliminary data.</text>
</comment>
<proteinExistence type="predicted"/>
<evidence type="ECO:0000313" key="3">
    <source>
        <dbReference type="EMBL" id="CAH0541843.1"/>
    </source>
</evidence>
<dbReference type="Gene3D" id="2.40.70.10">
    <property type="entry name" value="Acid Proteases"/>
    <property type="match status" value="2"/>
</dbReference>